<keyword evidence="4 5" id="KW-0472">Membrane</keyword>
<evidence type="ECO:0000256" key="4">
    <source>
        <dbReference type="ARBA" id="ARBA00023136"/>
    </source>
</evidence>
<evidence type="ECO:0000313" key="7">
    <source>
        <dbReference type="Proteomes" id="UP000545286"/>
    </source>
</evidence>
<dbReference type="PANTHER" id="PTHR33514">
    <property type="entry name" value="PROTEIN ABCI12, CHLOROPLASTIC"/>
    <property type="match status" value="1"/>
</dbReference>
<dbReference type="Proteomes" id="UP000545286">
    <property type="component" value="Unassembled WGS sequence"/>
</dbReference>
<name>A0A7W4USN3_9MICO</name>
<evidence type="ECO:0000256" key="3">
    <source>
        <dbReference type="ARBA" id="ARBA00022989"/>
    </source>
</evidence>
<keyword evidence="3 5" id="KW-1133">Transmembrane helix</keyword>
<protein>
    <submittedName>
        <fullName evidence="6">Biotin transport system permease protein</fullName>
    </submittedName>
</protein>
<feature type="transmembrane region" description="Helical" evidence="5">
    <location>
        <begin position="70"/>
        <end position="88"/>
    </location>
</feature>
<comment type="caution">
    <text evidence="6">The sequence shown here is derived from an EMBL/GenBank/DDBJ whole genome shotgun (WGS) entry which is preliminary data.</text>
</comment>
<feature type="transmembrane region" description="Helical" evidence="5">
    <location>
        <begin position="94"/>
        <end position="113"/>
    </location>
</feature>
<accession>A0A7W4USN3</accession>
<reference evidence="6 7" key="1">
    <citation type="submission" date="2020-08" db="EMBL/GenBank/DDBJ databases">
        <title>Sequencing the genomes of 1000 actinobacteria strains.</title>
        <authorList>
            <person name="Klenk H.-P."/>
        </authorList>
    </citation>
    <scope>NUCLEOTIDE SEQUENCE [LARGE SCALE GENOMIC DNA]</scope>
    <source>
        <strain evidence="6 7">DSM 20419</strain>
    </source>
</reference>
<dbReference type="GO" id="GO:0005886">
    <property type="term" value="C:plasma membrane"/>
    <property type="evidence" value="ECO:0007669"/>
    <property type="project" value="TreeGrafter"/>
</dbReference>
<keyword evidence="2 5" id="KW-0812">Transmembrane</keyword>
<dbReference type="EMBL" id="JACHWJ010000006">
    <property type="protein sequence ID" value="MBB2959354.1"/>
    <property type="molecule type" value="Genomic_DNA"/>
</dbReference>
<evidence type="ECO:0000256" key="1">
    <source>
        <dbReference type="ARBA" id="ARBA00004141"/>
    </source>
</evidence>
<gene>
    <name evidence="6" type="ORF">FHX72_003519</name>
</gene>
<dbReference type="RefSeq" id="WP_183626666.1">
    <property type="nucleotide sequence ID" value="NZ_JACHWJ010000006.1"/>
</dbReference>
<evidence type="ECO:0000313" key="6">
    <source>
        <dbReference type="EMBL" id="MBB2959354.1"/>
    </source>
</evidence>
<dbReference type="PANTHER" id="PTHR33514:SF13">
    <property type="entry name" value="PROTEIN ABCI12, CHLOROPLASTIC"/>
    <property type="match status" value="1"/>
</dbReference>
<proteinExistence type="predicted"/>
<organism evidence="6 7">
    <name type="scientific">Pseudoclavibacter helvolus</name>
    <dbReference type="NCBI Taxonomy" id="255205"/>
    <lineage>
        <taxon>Bacteria</taxon>
        <taxon>Bacillati</taxon>
        <taxon>Actinomycetota</taxon>
        <taxon>Actinomycetes</taxon>
        <taxon>Micrococcales</taxon>
        <taxon>Microbacteriaceae</taxon>
        <taxon>Pseudoclavibacter</taxon>
    </lineage>
</organism>
<sequence length="204" mass="21537">MPDRRSPLAVYVPGASVVHRLPAGAKLLALVAAGAAVLAISSPLAAGVAVVVALLGFAGARLSLRYAWRGVRPTWIFLVGIFAFQWWSAELARAVGVVGSIIALLLAATLVSLTTRTTDMIEAIVWLLRPLGRLGVNPDRVALQLALGVRAVPLVAELAETARQAQYARGRRGSPRAFAVPLVVRALRRADAMSDALHARGLDD</sequence>
<comment type="subcellular location">
    <subcellularLocation>
        <location evidence="1">Membrane</location>
        <topology evidence="1">Multi-pass membrane protein</topology>
    </subcellularLocation>
</comment>
<dbReference type="Pfam" id="PF02361">
    <property type="entry name" value="CbiQ"/>
    <property type="match status" value="1"/>
</dbReference>
<dbReference type="CDD" id="cd16914">
    <property type="entry name" value="EcfT"/>
    <property type="match status" value="1"/>
</dbReference>
<keyword evidence="7" id="KW-1185">Reference proteome</keyword>
<dbReference type="AlphaFoldDB" id="A0A7W4USN3"/>
<evidence type="ECO:0000256" key="5">
    <source>
        <dbReference type="SAM" id="Phobius"/>
    </source>
</evidence>
<feature type="transmembrane region" description="Helical" evidence="5">
    <location>
        <begin position="27"/>
        <end position="58"/>
    </location>
</feature>
<dbReference type="InterPro" id="IPR003339">
    <property type="entry name" value="ABC/ECF_trnsptr_transmembrane"/>
</dbReference>
<evidence type="ECO:0000256" key="2">
    <source>
        <dbReference type="ARBA" id="ARBA00022692"/>
    </source>
</evidence>